<keyword evidence="5" id="KW-1185">Reference proteome</keyword>
<evidence type="ECO:0000256" key="3">
    <source>
        <dbReference type="SAM" id="MobiDB-lite"/>
    </source>
</evidence>
<dbReference type="SUPFAM" id="SSF48452">
    <property type="entry name" value="TPR-like"/>
    <property type="match status" value="1"/>
</dbReference>
<keyword evidence="2" id="KW-0802">TPR repeat</keyword>
<dbReference type="PANTHER" id="PTHR45883:SF2">
    <property type="entry name" value="HSC70-INTERACTING PROTEIN"/>
    <property type="match status" value="1"/>
</dbReference>
<dbReference type="InterPro" id="IPR011990">
    <property type="entry name" value="TPR-like_helical_dom_sf"/>
</dbReference>
<dbReference type="Gene3D" id="1.25.40.10">
    <property type="entry name" value="Tetratricopeptide repeat domain"/>
    <property type="match status" value="1"/>
</dbReference>
<gene>
    <name evidence="4" type="ORF">J1605_011756</name>
</gene>
<feature type="region of interest" description="Disordered" evidence="3">
    <location>
        <begin position="1"/>
        <end position="25"/>
    </location>
</feature>
<feature type="compositionally biased region" description="Acidic residues" evidence="3">
    <location>
        <begin position="1"/>
        <end position="12"/>
    </location>
</feature>
<evidence type="ECO:0000256" key="2">
    <source>
        <dbReference type="ARBA" id="ARBA00022803"/>
    </source>
</evidence>
<dbReference type="EMBL" id="JAIQCJ010002160">
    <property type="protein sequence ID" value="KAJ8780492.1"/>
    <property type="molecule type" value="Genomic_DNA"/>
</dbReference>
<reference evidence="4 5" key="1">
    <citation type="submission" date="2022-11" db="EMBL/GenBank/DDBJ databases">
        <title>Whole genome sequence of Eschrichtius robustus ER-17-0199.</title>
        <authorList>
            <person name="Bruniche-Olsen A."/>
            <person name="Black A.N."/>
            <person name="Fields C.J."/>
            <person name="Walden K."/>
            <person name="Dewoody J.A."/>
        </authorList>
    </citation>
    <scope>NUCLEOTIDE SEQUENCE [LARGE SCALE GENOMIC DNA]</scope>
    <source>
        <strain evidence="4">ER-17-0199</strain>
        <tissue evidence="4">Blubber</tissue>
    </source>
</reference>
<protein>
    <recommendedName>
        <fullName evidence="6">Hsc70-interacting protein</fullName>
    </recommendedName>
</protein>
<evidence type="ECO:0008006" key="6">
    <source>
        <dbReference type="Google" id="ProtNLM"/>
    </source>
</evidence>
<dbReference type="PANTHER" id="PTHR45883">
    <property type="entry name" value="HSC70-INTERACTING PROTEIN"/>
    <property type="match status" value="1"/>
</dbReference>
<evidence type="ECO:0000256" key="1">
    <source>
        <dbReference type="ARBA" id="ARBA00022737"/>
    </source>
</evidence>
<accession>A0AB34GMR5</accession>
<sequence length="75" mass="8077">MPPQEMGDENGEITEGMTDEAKDKSVAATEALNDGELQKAVDLFTGTIKLNPCLAIPYAKRASVFIKLQKPNAVI</sequence>
<name>A0AB34GMR5_ESCRO</name>
<dbReference type="GO" id="GO:0030544">
    <property type="term" value="F:Hsp70 protein binding"/>
    <property type="evidence" value="ECO:0007669"/>
    <property type="project" value="TreeGrafter"/>
</dbReference>
<proteinExistence type="predicted"/>
<evidence type="ECO:0000313" key="4">
    <source>
        <dbReference type="EMBL" id="KAJ8780492.1"/>
    </source>
</evidence>
<comment type="caution">
    <text evidence="4">The sequence shown here is derived from an EMBL/GenBank/DDBJ whole genome shotgun (WGS) entry which is preliminary data.</text>
</comment>
<keyword evidence="1" id="KW-0677">Repeat</keyword>
<dbReference type="AlphaFoldDB" id="A0AB34GMR5"/>
<dbReference type="Proteomes" id="UP001159641">
    <property type="component" value="Unassembled WGS sequence"/>
</dbReference>
<organism evidence="4 5">
    <name type="scientific">Eschrichtius robustus</name>
    <name type="common">California gray whale</name>
    <name type="synonym">Eschrichtius gibbosus</name>
    <dbReference type="NCBI Taxonomy" id="9764"/>
    <lineage>
        <taxon>Eukaryota</taxon>
        <taxon>Metazoa</taxon>
        <taxon>Chordata</taxon>
        <taxon>Craniata</taxon>
        <taxon>Vertebrata</taxon>
        <taxon>Euteleostomi</taxon>
        <taxon>Mammalia</taxon>
        <taxon>Eutheria</taxon>
        <taxon>Laurasiatheria</taxon>
        <taxon>Artiodactyla</taxon>
        <taxon>Whippomorpha</taxon>
        <taxon>Cetacea</taxon>
        <taxon>Mysticeti</taxon>
        <taxon>Eschrichtiidae</taxon>
        <taxon>Eschrichtius</taxon>
    </lineage>
</organism>
<evidence type="ECO:0000313" key="5">
    <source>
        <dbReference type="Proteomes" id="UP001159641"/>
    </source>
</evidence>